<dbReference type="RefSeq" id="WP_283713568.1">
    <property type="nucleotide sequence ID" value="NZ_JASJEW010000005.1"/>
</dbReference>
<dbReference type="EMBL" id="JASJEX010000002">
    <property type="protein sequence ID" value="MDJ1129356.1"/>
    <property type="molecule type" value="Genomic_DNA"/>
</dbReference>
<keyword evidence="2" id="KW-1185">Reference proteome</keyword>
<sequence>MPGREEEKRTAYVAKATAEMNALAAAGARMAGNAFATVLFLKGEPNEAERNGAAPLSGRDGDGLRASLEQLGYAPEDWCALLTVDVHGAPLSPDVLRRAVSSLAPSTLIPVDAAATRALQEAYAPELVAFEDLDAALLEPGRLVELLGMRTCSLGGFEAALDDPAEKRVMWERLKKLRPLSAPY</sequence>
<accession>A0ABT6ZL24</accession>
<evidence type="ECO:0000313" key="2">
    <source>
        <dbReference type="Proteomes" id="UP001431693"/>
    </source>
</evidence>
<evidence type="ECO:0000313" key="1">
    <source>
        <dbReference type="EMBL" id="MDJ1129356.1"/>
    </source>
</evidence>
<name>A0ABT6ZL24_9ACTN</name>
<organism evidence="1 2">
    <name type="scientific">Kribbibacterium absianum</name>
    <dbReference type="NCBI Taxonomy" id="3044210"/>
    <lineage>
        <taxon>Bacteria</taxon>
        <taxon>Bacillati</taxon>
        <taxon>Actinomycetota</taxon>
        <taxon>Coriobacteriia</taxon>
        <taxon>Coriobacteriales</taxon>
        <taxon>Kribbibacteriaceae</taxon>
        <taxon>Kribbibacterium</taxon>
    </lineage>
</organism>
<comment type="caution">
    <text evidence="1">The sequence shown here is derived from an EMBL/GenBank/DDBJ whole genome shotgun (WGS) entry which is preliminary data.</text>
</comment>
<dbReference type="Proteomes" id="UP001431693">
    <property type="component" value="Unassembled WGS sequence"/>
</dbReference>
<gene>
    <name evidence="1" type="ORF">QJ043_04595</name>
</gene>
<reference evidence="1" key="1">
    <citation type="submission" date="2023-05" db="EMBL/GenBank/DDBJ databases">
        <title>[olsenella] sp. nov., isolated from a pig farm feces dump.</title>
        <authorList>
            <person name="Chang Y.-H."/>
        </authorList>
    </citation>
    <scope>NUCLEOTIDE SEQUENCE</scope>
    <source>
        <strain evidence="1">YH-ols2217</strain>
    </source>
</reference>
<protein>
    <submittedName>
        <fullName evidence="1">Uncharacterized protein</fullName>
    </submittedName>
</protein>
<proteinExistence type="predicted"/>